<evidence type="ECO:0000256" key="2">
    <source>
        <dbReference type="ARBA" id="ARBA00006000"/>
    </source>
</evidence>
<organism evidence="16 17">
    <name type="scientific">Astathelohania contejeani</name>
    <dbReference type="NCBI Taxonomy" id="164912"/>
    <lineage>
        <taxon>Eukaryota</taxon>
        <taxon>Fungi</taxon>
        <taxon>Fungi incertae sedis</taxon>
        <taxon>Microsporidia</taxon>
        <taxon>Astathelohaniidae</taxon>
        <taxon>Astathelohania</taxon>
    </lineage>
</organism>
<dbReference type="SUPFAM" id="SSF81653">
    <property type="entry name" value="Calcium ATPase, transduction domain A"/>
    <property type="match status" value="1"/>
</dbReference>
<dbReference type="Pfam" id="PF00122">
    <property type="entry name" value="E1-E2_ATPase"/>
    <property type="match status" value="1"/>
</dbReference>
<evidence type="ECO:0000256" key="7">
    <source>
        <dbReference type="ARBA" id="ARBA00022840"/>
    </source>
</evidence>
<dbReference type="Proteomes" id="UP001516464">
    <property type="component" value="Unassembled WGS sequence"/>
</dbReference>
<dbReference type="PANTHER" id="PTHR45630">
    <property type="entry name" value="CATION-TRANSPORTING ATPASE-RELATED"/>
    <property type="match status" value="1"/>
</dbReference>
<dbReference type="PROSITE" id="PS01229">
    <property type="entry name" value="COF_2"/>
    <property type="match status" value="1"/>
</dbReference>
<dbReference type="SFLD" id="SFLDS00003">
    <property type="entry name" value="Haloacid_Dehalogenase"/>
    <property type="match status" value="1"/>
</dbReference>
<dbReference type="InterPro" id="IPR047819">
    <property type="entry name" value="P5A-ATPase_N"/>
</dbReference>
<keyword evidence="7 13" id="KW-0067">ATP-binding</keyword>
<evidence type="ECO:0000259" key="15">
    <source>
        <dbReference type="Pfam" id="PF12409"/>
    </source>
</evidence>
<dbReference type="NCBIfam" id="TIGR01494">
    <property type="entry name" value="ATPase_P-type"/>
    <property type="match status" value="1"/>
</dbReference>
<dbReference type="InterPro" id="IPR008250">
    <property type="entry name" value="ATPase_P-typ_transduc_dom_A_sf"/>
</dbReference>
<sequence>MQRYKPTTHDEEYITLEGRRPSSLRFIYYALCISTLGIFYIIVKHFPVIKYALTTKSCPLINANYILATNCYAKKELVKIETIVHGIETASLKRYLRNGKARVVETQYMRFIYDYELNRFVIPPPYNCCQAKTRKEKRIIYGPNIIDVKQRSIKQIILDNILSPLFLYIIGCVMLWCFINYKFYASIMLIASVYSLSNDIYRDICARREALGLAGITRYAMLFRNGKWVSTDTRSLYPGDIISIDTVTDFFCDVRVIKGECIIDESFLTGETVPISRGEGSIVYAGTKILKSQRQSDYVEMDEQRQFYKVRNLIKRNTNNDINNTTNNSDINMNNNDITYDINGDVNNQLSSPAIGVVISTGFNTARGRLIRSILIPHPPTFRFYKQAIQFMGGMFGLGVLLTLLTILFLYIRKVSFIDALVYSLDLFTCLLAPALPTTIWIGLDISAKRLNRKNVRCTDNKRINSAGVTDIVIFDKTGTLTEDGLDVLCFDNGFESYTKFEEMNLIIRNAISSCHAVRILEEEYIGDPLDIKMFLFTGNKLNEDGIIETKDGNIKIVQTFEFDAKLRRMSVLVDLDGGGYNIFTKGSPETLLKILKDIPEDYEERVRDFTLEGYRVLAMGYKPVNNDIIDRNLAEKDLFFLGFLVFANKLKPVTHSVLSDLTSAGIKCIMATGDNLLTAVSVGRECNLIDKYTPVIFPIIDDHAKDANDVEWVCIGDDELTFDKITLSLYKGGDRISYSEFYIACEGREYEFFREGDQTYFNFILSRGMIFARMNPDQKKMLVEDFGCLGYSTCFCGDGANDCGALKSAEVGVALVQSGSTLTSSFTSSVMDISSVISVITEGRSSLVTGMSNFKFVLTTAVIQYISLALLSCILFFMSEMQTIHNDLIVVLPLAYLMTQFEPNPTLCKNRPCDVLFRKDVIIQLAGHLIIQTFWLIVSLAIFYEPEGKLSYCSRPSTALFFVSVLQNTFLGLVYTQGTPFRQSIKENYFFMSFYTLITLSTLCLLILHPICPTLIKDLYEFHGLKRSEYGVLCVIIILNGVSIFVYERFVSKMSIGISGSRKDIEEEDEEL</sequence>
<feature type="transmembrane region" description="Helical" evidence="13">
    <location>
        <begin position="989"/>
        <end position="1011"/>
    </location>
</feature>
<dbReference type="PANTHER" id="PTHR45630:SF8">
    <property type="entry name" value="CATION-TRANSPORTING ATPASE"/>
    <property type="match status" value="1"/>
</dbReference>
<protein>
    <recommendedName>
        <fullName evidence="13">Cation-transporting ATPase</fullName>
        <ecNumber evidence="13">7.2.2.-</ecNumber>
    </recommendedName>
</protein>
<dbReference type="SUPFAM" id="SSF81665">
    <property type="entry name" value="Calcium ATPase, transmembrane domain M"/>
    <property type="match status" value="1"/>
</dbReference>
<feature type="transmembrane region" description="Helical" evidence="13">
    <location>
        <begin position="957"/>
        <end position="977"/>
    </location>
</feature>
<dbReference type="SFLD" id="SFLDG00002">
    <property type="entry name" value="C1.7:_P-type_atpase_like"/>
    <property type="match status" value="1"/>
</dbReference>
<keyword evidence="10 13" id="KW-1133">Transmembrane helix</keyword>
<feature type="transmembrane region" description="Helical" evidence="13">
    <location>
        <begin position="922"/>
        <end position="945"/>
    </location>
</feature>
<keyword evidence="9 13" id="KW-1278">Translocase</keyword>
<dbReference type="InterPro" id="IPR059000">
    <property type="entry name" value="ATPase_P-type_domA"/>
</dbReference>
<dbReference type="Gene3D" id="3.40.50.1000">
    <property type="entry name" value="HAD superfamily/HAD-like"/>
    <property type="match status" value="1"/>
</dbReference>
<evidence type="ECO:0000256" key="8">
    <source>
        <dbReference type="ARBA" id="ARBA00022842"/>
    </source>
</evidence>
<feature type="transmembrane region" description="Helical" evidence="13">
    <location>
        <begin position="1031"/>
        <end position="1048"/>
    </location>
</feature>
<dbReference type="Gene3D" id="2.70.150.10">
    <property type="entry name" value="Calcium-transporting ATPase, cytoplasmic transduction domain A"/>
    <property type="match status" value="1"/>
</dbReference>
<evidence type="ECO:0000313" key="17">
    <source>
        <dbReference type="Proteomes" id="UP001516464"/>
    </source>
</evidence>
<evidence type="ECO:0000256" key="4">
    <source>
        <dbReference type="ARBA" id="ARBA00022692"/>
    </source>
</evidence>
<dbReference type="InterPro" id="IPR023298">
    <property type="entry name" value="ATPase_P-typ_TM_dom_sf"/>
</dbReference>
<keyword evidence="3" id="KW-0597">Phosphoprotein</keyword>
<evidence type="ECO:0000256" key="5">
    <source>
        <dbReference type="ARBA" id="ARBA00022723"/>
    </source>
</evidence>
<comment type="similarity">
    <text evidence="2 13">Belongs to the cation transport ATPase (P-type) (TC 3.A.3) family. Type V subfamily.</text>
</comment>
<evidence type="ECO:0000313" key="16">
    <source>
        <dbReference type="EMBL" id="KAF7682860.1"/>
    </source>
</evidence>
<keyword evidence="11 13" id="KW-0472">Membrane</keyword>
<keyword evidence="6 13" id="KW-0547">Nucleotide-binding</keyword>
<dbReference type="PROSITE" id="PS00154">
    <property type="entry name" value="ATPASE_E1_E2"/>
    <property type="match status" value="1"/>
</dbReference>
<evidence type="ECO:0000256" key="6">
    <source>
        <dbReference type="ARBA" id="ARBA00022741"/>
    </source>
</evidence>
<feature type="domain" description="P-type ATPase A" evidence="14">
    <location>
        <begin position="218"/>
        <end position="314"/>
    </location>
</feature>
<dbReference type="PRINTS" id="PR00119">
    <property type="entry name" value="CATATPASE"/>
</dbReference>
<feature type="transmembrane region" description="Helical" evidence="13">
    <location>
        <begin position="391"/>
        <end position="412"/>
    </location>
</feature>
<evidence type="ECO:0000256" key="3">
    <source>
        <dbReference type="ARBA" id="ARBA00022553"/>
    </source>
</evidence>
<feature type="transmembrane region" description="Helical" evidence="13">
    <location>
        <begin position="424"/>
        <end position="444"/>
    </location>
</feature>
<comment type="subcellular location">
    <subcellularLocation>
        <location evidence="1 13">Membrane</location>
        <topology evidence="1 13">Multi-pass membrane protein</topology>
    </subcellularLocation>
</comment>
<keyword evidence="8 13" id="KW-0460">Magnesium</keyword>
<dbReference type="InterPro" id="IPR006544">
    <property type="entry name" value="P-type_TPase_V"/>
</dbReference>
<reference evidence="16 17" key="1">
    <citation type="submission" date="2019-01" db="EMBL/GenBank/DDBJ databases">
        <title>Genomes sequencing and comparative genomics of infectious freshwater microsporidia, Cucumispora dikerogammari and Thelohania contejeani.</title>
        <authorList>
            <person name="Cormier A."/>
            <person name="Giraud I."/>
            <person name="Wattier R."/>
            <person name="Teixeira M."/>
            <person name="Grandjean F."/>
            <person name="Rigaud T."/>
            <person name="Cordaux R."/>
        </authorList>
    </citation>
    <scope>NUCLEOTIDE SEQUENCE [LARGE SCALE GENOMIC DNA]</scope>
    <source>
        <strain evidence="16">T1</strain>
        <tissue evidence="16">Spores</tissue>
    </source>
</reference>
<evidence type="ECO:0000256" key="11">
    <source>
        <dbReference type="ARBA" id="ARBA00023136"/>
    </source>
</evidence>
<dbReference type="Pfam" id="PF12409">
    <property type="entry name" value="P5-ATPase"/>
    <property type="match status" value="1"/>
</dbReference>
<dbReference type="SUPFAM" id="SSF56784">
    <property type="entry name" value="HAD-like"/>
    <property type="match status" value="1"/>
</dbReference>
<dbReference type="InterPro" id="IPR018303">
    <property type="entry name" value="ATPase_P-typ_P_site"/>
</dbReference>
<comment type="catalytic activity">
    <reaction evidence="12 13">
        <text>ATP + H2O = ADP + phosphate + H(+)</text>
        <dbReference type="Rhea" id="RHEA:13065"/>
        <dbReference type="ChEBI" id="CHEBI:15377"/>
        <dbReference type="ChEBI" id="CHEBI:15378"/>
        <dbReference type="ChEBI" id="CHEBI:30616"/>
        <dbReference type="ChEBI" id="CHEBI:43474"/>
        <dbReference type="ChEBI" id="CHEBI:456216"/>
    </reaction>
</comment>
<dbReference type="InterPro" id="IPR001757">
    <property type="entry name" value="P_typ_ATPase"/>
</dbReference>
<feature type="domain" description="P5B-type ATPase N-terminal" evidence="15">
    <location>
        <begin position="12"/>
        <end position="86"/>
    </location>
</feature>
<evidence type="ECO:0000256" key="10">
    <source>
        <dbReference type="ARBA" id="ARBA00022989"/>
    </source>
</evidence>
<proteinExistence type="inferred from homology"/>
<dbReference type="InterPro" id="IPR044492">
    <property type="entry name" value="P_typ_ATPase_HD_dom"/>
</dbReference>
<dbReference type="SFLD" id="SFLDF00027">
    <property type="entry name" value="p-type_atpase"/>
    <property type="match status" value="1"/>
</dbReference>
<dbReference type="InterPro" id="IPR023214">
    <property type="entry name" value="HAD_sf"/>
</dbReference>
<feature type="transmembrane region" description="Helical" evidence="13">
    <location>
        <begin position="857"/>
        <end position="879"/>
    </location>
</feature>
<keyword evidence="17" id="KW-1185">Reference proteome</keyword>
<dbReference type="SUPFAM" id="SSF81660">
    <property type="entry name" value="Metal cation-transporting ATPase, ATP-binding domain N"/>
    <property type="match status" value="1"/>
</dbReference>
<name>A0ABQ7HXJ7_9MICR</name>
<dbReference type="NCBIfam" id="TIGR01657">
    <property type="entry name" value="P-ATPase-V"/>
    <property type="match status" value="1"/>
</dbReference>
<evidence type="ECO:0000256" key="13">
    <source>
        <dbReference type="RuleBase" id="RU362082"/>
    </source>
</evidence>
<comment type="caution">
    <text evidence="16">The sequence shown here is derived from an EMBL/GenBank/DDBJ whole genome shotgun (WGS) entry which is preliminary data.</text>
</comment>
<gene>
    <name evidence="16" type="ORF">TCON_1930</name>
</gene>
<evidence type="ECO:0000256" key="9">
    <source>
        <dbReference type="ARBA" id="ARBA00022967"/>
    </source>
</evidence>
<dbReference type="EC" id="7.2.2.-" evidence="13"/>
<dbReference type="EMBL" id="SBIQ01000168">
    <property type="protein sequence ID" value="KAF7682860.1"/>
    <property type="molecule type" value="Genomic_DNA"/>
</dbReference>
<keyword evidence="5 13" id="KW-0479">Metal-binding</keyword>
<evidence type="ECO:0000259" key="14">
    <source>
        <dbReference type="Pfam" id="PF00122"/>
    </source>
</evidence>
<dbReference type="Pfam" id="PF13246">
    <property type="entry name" value="Cation_ATPase"/>
    <property type="match status" value="1"/>
</dbReference>
<dbReference type="InterPro" id="IPR023299">
    <property type="entry name" value="ATPase_P-typ_cyto_dom_N"/>
</dbReference>
<dbReference type="Gene3D" id="3.40.1110.10">
    <property type="entry name" value="Calcium-transporting ATPase, cytoplasmic domain N"/>
    <property type="match status" value="1"/>
</dbReference>
<accession>A0ABQ7HXJ7</accession>
<evidence type="ECO:0000256" key="1">
    <source>
        <dbReference type="ARBA" id="ARBA00004141"/>
    </source>
</evidence>
<feature type="transmembrane region" description="Helical" evidence="13">
    <location>
        <begin position="26"/>
        <end position="43"/>
    </location>
</feature>
<keyword evidence="4 13" id="KW-0812">Transmembrane</keyword>
<feature type="transmembrane region" description="Helical" evidence="13">
    <location>
        <begin position="156"/>
        <end position="177"/>
    </location>
</feature>
<dbReference type="InterPro" id="IPR036412">
    <property type="entry name" value="HAD-like_sf"/>
</dbReference>
<evidence type="ECO:0000256" key="12">
    <source>
        <dbReference type="ARBA" id="ARBA00049360"/>
    </source>
</evidence>